<comment type="pathway">
    <text evidence="1">Amino-acid biosynthesis; L-asparagine biosynthesis; L-asparagine from L-aspartate (L-Gln route): step 1/1.</text>
</comment>
<dbReference type="SUPFAM" id="SSF52402">
    <property type="entry name" value="Adenine nucleotide alpha hydrolases-like"/>
    <property type="match status" value="1"/>
</dbReference>
<dbReference type="EMBL" id="JPVZ01000001">
    <property type="protein sequence ID" value="OAZ11917.1"/>
    <property type="molecule type" value="Genomic_DNA"/>
</dbReference>
<dbReference type="InterPro" id="IPR051786">
    <property type="entry name" value="ASN_synthetase/amidase"/>
</dbReference>
<dbReference type="CDD" id="cd00712">
    <property type="entry name" value="AsnB"/>
    <property type="match status" value="1"/>
</dbReference>
<evidence type="ECO:0000256" key="3">
    <source>
        <dbReference type="ARBA" id="ARBA00012737"/>
    </source>
</evidence>
<accession>A0A853L3Q3</accession>
<dbReference type="AlphaFoldDB" id="A0A853L3Q3"/>
<dbReference type="GO" id="GO:0005524">
    <property type="term" value="F:ATP binding"/>
    <property type="evidence" value="ECO:0007669"/>
    <property type="project" value="UniProtKB-KW"/>
</dbReference>
<dbReference type="PANTHER" id="PTHR43284">
    <property type="entry name" value="ASPARAGINE SYNTHETASE (GLUTAMINE-HYDROLYZING)"/>
    <property type="match status" value="1"/>
</dbReference>
<keyword evidence="8" id="KW-0028">Amino-acid biosynthesis</keyword>
<evidence type="ECO:0000256" key="4">
    <source>
        <dbReference type="ARBA" id="ARBA00022741"/>
    </source>
</evidence>
<dbReference type="Gene3D" id="3.40.50.620">
    <property type="entry name" value="HUPs"/>
    <property type="match status" value="1"/>
</dbReference>
<dbReference type="InterPro" id="IPR033738">
    <property type="entry name" value="AsnB_N"/>
</dbReference>
<dbReference type="InterPro" id="IPR017932">
    <property type="entry name" value="GATase_2_dom"/>
</dbReference>
<proteinExistence type="inferred from homology"/>
<reference evidence="11 12" key="1">
    <citation type="submission" date="2014-07" db="EMBL/GenBank/DDBJ databases">
        <title>Draft genome sequence of Thalassospira tepidiphila 1-1B.</title>
        <authorList>
            <person name="Lai Q."/>
            <person name="Shao Z."/>
        </authorList>
    </citation>
    <scope>NUCLEOTIDE SEQUENCE [LARGE SCALE GENOMIC DNA]</scope>
    <source>
        <strain evidence="11 12">MCCC 1A03514</strain>
    </source>
</reference>
<dbReference type="Pfam" id="PF13537">
    <property type="entry name" value="GATase_7"/>
    <property type="match status" value="1"/>
</dbReference>
<comment type="catalytic activity">
    <reaction evidence="7">
        <text>L-aspartate + L-glutamine + ATP + H2O = L-asparagine + L-glutamate + AMP + diphosphate + H(+)</text>
        <dbReference type="Rhea" id="RHEA:12228"/>
        <dbReference type="ChEBI" id="CHEBI:15377"/>
        <dbReference type="ChEBI" id="CHEBI:15378"/>
        <dbReference type="ChEBI" id="CHEBI:29985"/>
        <dbReference type="ChEBI" id="CHEBI:29991"/>
        <dbReference type="ChEBI" id="CHEBI:30616"/>
        <dbReference type="ChEBI" id="CHEBI:33019"/>
        <dbReference type="ChEBI" id="CHEBI:58048"/>
        <dbReference type="ChEBI" id="CHEBI:58359"/>
        <dbReference type="ChEBI" id="CHEBI:456215"/>
        <dbReference type="EC" id="6.3.5.4"/>
    </reaction>
</comment>
<keyword evidence="6 8" id="KW-0315">Glutamine amidotransferase</keyword>
<dbReference type="GO" id="GO:0004066">
    <property type="term" value="F:asparagine synthase (glutamine-hydrolyzing) activity"/>
    <property type="evidence" value="ECO:0007669"/>
    <property type="project" value="UniProtKB-EC"/>
</dbReference>
<dbReference type="InterPro" id="IPR029055">
    <property type="entry name" value="Ntn_hydrolases_N"/>
</dbReference>
<feature type="domain" description="Glutamine amidotransferase type-2" evidence="10">
    <location>
        <begin position="2"/>
        <end position="237"/>
    </location>
</feature>
<dbReference type="Proteomes" id="UP000094009">
    <property type="component" value="Unassembled WGS sequence"/>
</dbReference>
<dbReference type="Pfam" id="PF00733">
    <property type="entry name" value="Asn_synthase"/>
    <property type="match status" value="1"/>
</dbReference>
<keyword evidence="5 9" id="KW-0067">ATP-binding</keyword>
<gene>
    <name evidence="11" type="ORF">TH4_02225</name>
</gene>
<dbReference type="InterPro" id="IPR001962">
    <property type="entry name" value="Asn_synthase"/>
</dbReference>
<sequence>MCGIAALISQTARSQAHDLVKMCDAIVHRGPDGQGYAFFSQDGRQKLTCTRKEALQLKSERTRVALGHRRLAITDVSSAASQPMSFGSQRRYWITFNGEIYNFKELRAELEVKGYGFTSDSDTEVLICAYAEWGNDCLRHLNGMFSFVIFDSISETIFAARDRYGVKPLYWWRPDAQSLALASEIKQFTFLSNWAPKLERKAAFDYLNWGLTDHTSKTLFEGVWQLPAGHYVQCNIDEIASALPIKQWYELPQKCWRQPYKDSVVNFRNVFVNAVKLRLNADVEVGAALSGGLDSSSIVCVADVLNRESDAKTMHTFSARAVDKRFDEGDFIDSVSSKTSTVQHMIYPDNDGLRRDLDMLIWHHDEPFGSTSVYAEWRVFKESKEAGIKVVLDGHGADETLAGYKSNVGFFLSSLLTRGKFGQFLKEFSAQRKYQNKALLFLLVEILDNLAPNWLRQFARKLSGRSVSCPSWINTELLGIMPVDPMQSLQKRQEPNLSGLSRAQLTATSLPMQLKWVDRDSMAHSIESRAPFMDYRLIELVLSMPDEYKFDGGVSKRILRSAMKQLLPEKVRNRKDKMGFVTPEEIWVCKDSPADFKRMLKDAVENSQGILKEEAFNIGSAMIDGDLPYNSRLWRMICFGLWMKRFKVRV</sequence>
<dbReference type="Gene3D" id="3.60.20.10">
    <property type="entry name" value="Glutamine Phosphoribosylpyrophosphate, subunit 1, domain 1"/>
    <property type="match status" value="1"/>
</dbReference>
<dbReference type="CDD" id="cd01991">
    <property type="entry name" value="Asn_synthase_B_C"/>
    <property type="match status" value="1"/>
</dbReference>
<evidence type="ECO:0000313" key="12">
    <source>
        <dbReference type="Proteomes" id="UP000094009"/>
    </source>
</evidence>
<evidence type="ECO:0000256" key="2">
    <source>
        <dbReference type="ARBA" id="ARBA00005752"/>
    </source>
</evidence>
<dbReference type="RefSeq" id="WP_064779737.1">
    <property type="nucleotide sequence ID" value="NZ_JPVZ01000001.1"/>
</dbReference>
<feature type="active site" description="For GATase activity" evidence="8">
    <location>
        <position position="2"/>
    </location>
</feature>
<comment type="caution">
    <text evidence="11">The sequence shown here is derived from an EMBL/GenBank/DDBJ whole genome shotgun (WGS) entry which is preliminary data.</text>
</comment>
<dbReference type="EC" id="6.3.5.4" evidence="3"/>
<dbReference type="PROSITE" id="PS51278">
    <property type="entry name" value="GATASE_TYPE_2"/>
    <property type="match status" value="1"/>
</dbReference>
<keyword evidence="4 9" id="KW-0547">Nucleotide-binding</keyword>
<dbReference type="GO" id="GO:0006529">
    <property type="term" value="P:asparagine biosynthetic process"/>
    <property type="evidence" value="ECO:0007669"/>
    <property type="project" value="UniProtKB-KW"/>
</dbReference>
<dbReference type="NCBIfam" id="TIGR01536">
    <property type="entry name" value="asn_synth_AEB"/>
    <property type="match status" value="1"/>
</dbReference>
<evidence type="ECO:0000256" key="7">
    <source>
        <dbReference type="ARBA" id="ARBA00048741"/>
    </source>
</evidence>
<dbReference type="PANTHER" id="PTHR43284:SF1">
    <property type="entry name" value="ASPARAGINE SYNTHETASE"/>
    <property type="match status" value="1"/>
</dbReference>
<evidence type="ECO:0000313" key="11">
    <source>
        <dbReference type="EMBL" id="OAZ11917.1"/>
    </source>
</evidence>
<feature type="binding site" evidence="9">
    <location>
        <position position="122"/>
    </location>
    <ligand>
        <name>L-glutamine</name>
        <dbReference type="ChEBI" id="CHEBI:58359"/>
    </ligand>
</feature>
<dbReference type="InterPro" id="IPR014729">
    <property type="entry name" value="Rossmann-like_a/b/a_fold"/>
</dbReference>
<comment type="similarity">
    <text evidence="2">Belongs to the asparagine synthetase family.</text>
</comment>
<dbReference type="PIRSF" id="PIRSF001589">
    <property type="entry name" value="Asn_synthetase_glu-h"/>
    <property type="match status" value="1"/>
</dbReference>
<organism evidence="11 12">
    <name type="scientific">Thalassospira tepidiphila MCCC 1A03514</name>
    <dbReference type="NCBI Taxonomy" id="1177930"/>
    <lineage>
        <taxon>Bacteria</taxon>
        <taxon>Pseudomonadati</taxon>
        <taxon>Pseudomonadota</taxon>
        <taxon>Alphaproteobacteria</taxon>
        <taxon>Rhodospirillales</taxon>
        <taxon>Thalassospiraceae</taxon>
        <taxon>Thalassospira</taxon>
    </lineage>
</organism>
<evidence type="ECO:0000256" key="5">
    <source>
        <dbReference type="ARBA" id="ARBA00022840"/>
    </source>
</evidence>
<evidence type="ECO:0000256" key="6">
    <source>
        <dbReference type="ARBA" id="ARBA00022962"/>
    </source>
</evidence>
<dbReference type="InterPro" id="IPR006426">
    <property type="entry name" value="Asn_synth_AEB"/>
</dbReference>
<name>A0A853L3Q3_9PROT</name>
<evidence type="ECO:0000256" key="9">
    <source>
        <dbReference type="PIRSR" id="PIRSR001589-2"/>
    </source>
</evidence>
<dbReference type="SUPFAM" id="SSF56235">
    <property type="entry name" value="N-terminal nucleophile aminohydrolases (Ntn hydrolases)"/>
    <property type="match status" value="1"/>
</dbReference>
<evidence type="ECO:0000259" key="10">
    <source>
        <dbReference type="PROSITE" id="PS51278"/>
    </source>
</evidence>
<protein>
    <recommendedName>
        <fullName evidence="3">asparagine synthase (glutamine-hydrolyzing)</fullName>
        <ecNumber evidence="3">6.3.5.4</ecNumber>
    </recommendedName>
</protein>
<evidence type="ECO:0000256" key="8">
    <source>
        <dbReference type="PIRSR" id="PIRSR001589-1"/>
    </source>
</evidence>
<keyword evidence="8" id="KW-0061">Asparagine biosynthesis</keyword>
<evidence type="ECO:0000256" key="1">
    <source>
        <dbReference type="ARBA" id="ARBA00005187"/>
    </source>
</evidence>